<dbReference type="GO" id="GO:0008270">
    <property type="term" value="F:zinc ion binding"/>
    <property type="evidence" value="ECO:0007669"/>
    <property type="project" value="UniProtKB-KW"/>
</dbReference>
<evidence type="ECO:0000256" key="8">
    <source>
        <dbReference type="ARBA" id="ARBA00023242"/>
    </source>
</evidence>
<gene>
    <name evidence="12" type="ORF">CHRIB12_LOCUS5306</name>
</gene>
<keyword evidence="8" id="KW-0539">Nucleus</keyword>
<keyword evidence="3 9" id="KW-0863">Zinc-finger</keyword>
<dbReference type="GO" id="GO:0005634">
    <property type="term" value="C:nucleus"/>
    <property type="evidence" value="ECO:0007669"/>
    <property type="project" value="UniProtKB-SubCell"/>
</dbReference>
<evidence type="ECO:0000256" key="10">
    <source>
        <dbReference type="SAM" id="MobiDB-lite"/>
    </source>
</evidence>
<dbReference type="InterPro" id="IPR008906">
    <property type="entry name" value="HATC_C_dom"/>
</dbReference>
<keyword evidence="7" id="KW-0804">Transcription</keyword>
<sequence>MELQLSEITASSGSYVWNHFTKDPDYKNNKKANCNYCHKTYICSAGTTSGISKHLKKFHATKLLTEGNQKVNKSILDMLNESKSYDKDIMIKILIRWIVIHQHSFTIVEENYFINFVHSLHPSAKIPSADTIKNKIMTYYEKDKVKMKALLKDLPGKVSFTMDCWTSPSTKSFLSITAHFINKEWNLQNIIIDFIQTQDSHMGSNIKDAFLLGISNMSLESKIMGITTDNAFNNSTFMTFLSIWAAENVVNFNKKEQHIRCFAHSINLSVKEALSCLDGEISLLRELIVKIRASFLRREKLSNACKNNDINDLKPILDALEYIVFHDKDLKKYTFSEEKWAIFDQIKNFLEIFKEVTVIMLGNDEDDEEENEENNEENDGENDDDEKWNQIVKKAAKKCKVKLLEYYNKTNDTYLISTILDPRLKLKYYKDHNWEETLVNTIYQKFVNIYNKFYASTKPEVLNNTSEIKEKSVMSRVFKRRNIEYINEIQTYLSLSLMNEETDPLEWWKVNESQFPHLSQMA</sequence>
<dbReference type="Pfam" id="PF05699">
    <property type="entry name" value="Dimer_Tnp_hAT"/>
    <property type="match status" value="1"/>
</dbReference>
<dbReference type="AlphaFoldDB" id="A0A915YX88"/>
<reference evidence="12" key="1">
    <citation type="submission" date="2020-05" db="EMBL/GenBank/DDBJ databases">
        <authorList>
            <person name="Rincon C."/>
            <person name="Sanders R I."/>
            <person name="Robbins C."/>
            <person name="Chaturvedi A."/>
        </authorList>
    </citation>
    <scope>NUCLEOTIDE SEQUENCE</scope>
    <source>
        <strain evidence="12">CHB12</strain>
    </source>
</reference>
<dbReference type="SMART" id="SM00614">
    <property type="entry name" value="ZnF_BED"/>
    <property type="match status" value="1"/>
</dbReference>
<dbReference type="PANTHER" id="PTHR46481">
    <property type="entry name" value="ZINC FINGER BED DOMAIN-CONTAINING PROTEIN 4"/>
    <property type="match status" value="1"/>
</dbReference>
<keyword evidence="6" id="KW-0238">DNA-binding</keyword>
<feature type="compositionally biased region" description="Acidic residues" evidence="10">
    <location>
        <begin position="364"/>
        <end position="386"/>
    </location>
</feature>
<evidence type="ECO:0000256" key="3">
    <source>
        <dbReference type="ARBA" id="ARBA00022771"/>
    </source>
</evidence>
<feature type="domain" description="BED-type" evidence="11">
    <location>
        <begin position="11"/>
        <end position="66"/>
    </location>
</feature>
<evidence type="ECO:0000256" key="6">
    <source>
        <dbReference type="ARBA" id="ARBA00023125"/>
    </source>
</evidence>
<evidence type="ECO:0000256" key="7">
    <source>
        <dbReference type="ARBA" id="ARBA00023163"/>
    </source>
</evidence>
<evidence type="ECO:0000256" key="4">
    <source>
        <dbReference type="ARBA" id="ARBA00022833"/>
    </source>
</evidence>
<keyword evidence="2" id="KW-0479">Metal-binding</keyword>
<evidence type="ECO:0000313" key="13">
    <source>
        <dbReference type="Proteomes" id="UP000684084"/>
    </source>
</evidence>
<comment type="caution">
    <text evidence="12">The sequence shown here is derived from an EMBL/GenBank/DDBJ whole genome shotgun (WGS) entry which is preliminary data.</text>
</comment>
<name>A0A915YX88_9GLOM</name>
<evidence type="ECO:0000259" key="11">
    <source>
        <dbReference type="PROSITE" id="PS50808"/>
    </source>
</evidence>
<dbReference type="EMBL" id="CAGKOT010000008">
    <property type="protein sequence ID" value="CAB5351889.1"/>
    <property type="molecule type" value="Genomic_DNA"/>
</dbReference>
<protein>
    <recommendedName>
        <fullName evidence="11">BED-type domain-containing protein</fullName>
    </recommendedName>
</protein>
<dbReference type="PANTHER" id="PTHR46481:SF10">
    <property type="entry name" value="ZINC FINGER BED DOMAIN-CONTAINING PROTEIN 39"/>
    <property type="match status" value="1"/>
</dbReference>
<comment type="subcellular location">
    <subcellularLocation>
        <location evidence="1">Nucleus</location>
    </subcellularLocation>
</comment>
<evidence type="ECO:0000256" key="2">
    <source>
        <dbReference type="ARBA" id="ARBA00022723"/>
    </source>
</evidence>
<dbReference type="PROSITE" id="PS50808">
    <property type="entry name" value="ZF_BED"/>
    <property type="match status" value="1"/>
</dbReference>
<accession>A0A915YX88</accession>
<dbReference type="Proteomes" id="UP000684084">
    <property type="component" value="Unassembled WGS sequence"/>
</dbReference>
<evidence type="ECO:0000313" key="12">
    <source>
        <dbReference type="EMBL" id="CAB5351889.1"/>
    </source>
</evidence>
<keyword evidence="4" id="KW-0862">Zinc</keyword>
<proteinExistence type="predicted"/>
<dbReference type="GO" id="GO:0046983">
    <property type="term" value="F:protein dimerization activity"/>
    <property type="evidence" value="ECO:0007669"/>
    <property type="project" value="InterPro"/>
</dbReference>
<keyword evidence="5" id="KW-0805">Transcription regulation</keyword>
<dbReference type="GO" id="GO:0003677">
    <property type="term" value="F:DNA binding"/>
    <property type="evidence" value="ECO:0007669"/>
    <property type="project" value="UniProtKB-KW"/>
</dbReference>
<evidence type="ECO:0000256" key="5">
    <source>
        <dbReference type="ARBA" id="ARBA00023015"/>
    </source>
</evidence>
<feature type="region of interest" description="Disordered" evidence="10">
    <location>
        <begin position="364"/>
        <end position="387"/>
    </location>
</feature>
<evidence type="ECO:0000256" key="1">
    <source>
        <dbReference type="ARBA" id="ARBA00004123"/>
    </source>
</evidence>
<evidence type="ECO:0000256" key="9">
    <source>
        <dbReference type="PROSITE-ProRule" id="PRU00027"/>
    </source>
</evidence>
<dbReference type="OrthoDB" id="2284502at2759"/>
<dbReference type="Pfam" id="PF02892">
    <property type="entry name" value="zf-BED"/>
    <property type="match status" value="1"/>
</dbReference>
<dbReference type="InterPro" id="IPR052035">
    <property type="entry name" value="ZnF_BED_domain_contain"/>
</dbReference>
<dbReference type="InterPro" id="IPR003656">
    <property type="entry name" value="Znf_BED"/>
</dbReference>
<organism evidence="12 13">
    <name type="scientific">Rhizophagus irregularis</name>
    <dbReference type="NCBI Taxonomy" id="588596"/>
    <lineage>
        <taxon>Eukaryota</taxon>
        <taxon>Fungi</taxon>
        <taxon>Fungi incertae sedis</taxon>
        <taxon>Mucoromycota</taxon>
        <taxon>Glomeromycotina</taxon>
        <taxon>Glomeromycetes</taxon>
        <taxon>Glomerales</taxon>
        <taxon>Glomeraceae</taxon>
        <taxon>Rhizophagus</taxon>
    </lineage>
</organism>